<sequence>SFDELNISINNFYKTISENSPESMRTYGSDWQNIDMSSFQGSFVASLNNILSPDQTVQVEETHALNIQHTDDVDEDDFEWDKLL</sequence>
<protein>
    <submittedName>
        <fullName evidence="1">Uncharacterized protein</fullName>
    </submittedName>
</protein>
<feature type="non-terminal residue" evidence="1">
    <location>
        <position position="1"/>
    </location>
</feature>
<dbReference type="EMBL" id="HACG01001193">
    <property type="protein sequence ID" value="CEK48058.1"/>
    <property type="molecule type" value="Transcribed_RNA"/>
</dbReference>
<evidence type="ECO:0000313" key="1">
    <source>
        <dbReference type="EMBL" id="CEK48058.1"/>
    </source>
</evidence>
<organism evidence="1">
    <name type="scientific">Arion vulgaris</name>
    <dbReference type="NCBI Taxonomy" id="1028688"/>
    <lineage>
        <taxon>Eukaryota</taxon>
        <taxon>Metazoa</taxon>
        <taxon>Spiralia</taxon>
        <taxon>Lophotrochozoa</taxon>
        <taxon>Mollusca</taxon>
        <taxon>Gastropoda</taxon>
        <taxon>Heterobranchia</taxon>
        <taxon>Euthyneura</taxon>
        <taxon>Panpulmonata</taxon>
        <taxon>Eupulmonata</taxon>
        <taxon>Stylommatophora</taxon>
        <taxon>Helicina</taxon>
        <taxon>Arionoidea</taxon>
        <taxon>Arionidae</taxon>
        <taxon>Arion</taxon>
    </lineage>
</organism>
<gene>
    <name evidence="1" type="primary">ORF2997</name>
</gene>
<accession>A0A0B6XW10</accession>
<proteinExistence type="predicted"/>
<dbReference type="AlphaFoldDB" id="A0A0B6XW10"/>
<name>A0A0B6XW10_9EUPU</name>
<reference evidence="1" key="1">
    <citation type="submission" date="2014-12" db="EMBL/GenBank/DDBJ databases">
        <title>Insight into the proteome of Arion vulgaris.</title>
        <authorList>
            <person name="Aradska J."/>
            <person name="Bulat T."/>
            <person name="Smidak R."/>
            <person name="Sarate P."/>
            <person name="Gangsoo J."/>
            <person name="Sialana F."/>
            <person name="Bilban M."/>
            <person name="Lubec G."/>
        </authorList>
    </citation>
    <scope>NUCLEOTIDE SEQUENCE</scope>
    <source>
        <tissue evidence="1">Skin</tissue>
    </source>
</reference>